<evidence type="ECO:0000256" key="2">
    <source>
        <dbReference type="ARBA" id="ARBA00022840"/>
    </source>
</evidence>
<reference evidence="4 5" key="1">
    <citation type="submission" date="2019-02" db="EMBL/GenBank/DDBJ databases">
        <title>Pedobacter kyonggii whole genome sequence analysis.</title>
        <authorList>
            <person name="Dahal R.H."/>
        </authorList>
    </citation>
    <scope>NUCLEOTIDE SEQUENCE [LARGE SCALE GENOMIC DNA]</scope>
    <source>
        <strain evidence="4 5">K-4-11-1</strain>
    </source>
</reference>
<accession>A0A4Q9HGQ2</accession>
<keyword evidence="1" id="KW-0547">Nucleotide-binding</keyword>
<comment type="caution">
    <text evidence="4">The sequence shown here is derived from an EMBL/GenBank/DDBJ whole genome shotgun (WGS) entry which is preliminary data.</text>
</comment>
<proteinExistence type="predicted"/>
<dbReference type="GO" id="GO:0004467">
    <property type="term" value="F:long-chain fatty acid-CoA ligase activity"/>
    <property type="evidence" value="ECO:0007669"/>
    <property type="project" value="TreeGrafter"/>
</dbReference>
<dbReference type="Gene3D" id="3.40.50.12780">
    <property type="entry name" value="N-terminal domain of ligase-like"/>
    <property type="match status" value="1"/>
</dbReference>
<protein>
    <recommendedName>
        <fullName evidence="3">AMP-dependent synthetase/ligase domain-containing protein</fullName>
    </recommendedName>
</protein>
<dbReference type="PANTHER" id="PTHR43272">
    <property type="entry name" value="LONG-CHAIN-FATTY-ACID--COA LIGASE"/>
    <property type="match status" value="1"/>
</dbReference>
<dbReference type="InterPro" id="IPR000873">
    <property type="entry name" value="AMP-dep_synth/lig_dom"/>
</dbReference>
<dbReference type="Pfam" id="PF00501">
    <property type="entry name" value="AMP-binding"/>
    <property type="match status" value="1"/>
</dbReference>
<evidence type="ECO:0000313" key="5">
    <source>
        <dbReference type="Proteomes" id="UP000291819"/>
    </source>
</evidence>
<dbReference type="SUPFAM" id="SSF56801">
    <property type="entry name" value="Acetyl-CoA synthetase-like"/>
    <property type="match status" value="1"/>
</dbReference>
<dbReference type="Proteomes" id="UP000291819">
    <property type="component" value="Unassembled WGS sequence"/>
</dbReference>
<evidence type="ECO:0000313" key="4">
    <source>
        <dbReference type="EMBL" id="TBO44295.1"/>
    </source>
</evidence>
<name>A0A4Q9HGQ2_9SPHI</name>
<feature type="domain" description="AMP-dependent synthetase/ligase" evidence="3">
    <location>
        <begin position="36"/>
        <end position="350"/>
    </location>
</feature>
<sequence length="524" mass="60201">MLDTSFVDLNNIFEYLKKSNDNYIEFYEKGEKLKKEFKNVYHDVLRVLSHLKTLHLMKGDRVAIIGTTCYEYVIVDLACVVMGVFTVPLDENKKYEIEDIVEEFKVSTVFTNLEFLDDRVVTFSVLCSNNETLANFIPARYEAEESFTTIFSSGTQGINKAVEVRAISFFDQFASASEMFDIGPKDKMLVFLPLNIYLERCYIYLAILHGFNLVIASPNYLFKVLKNDKITFTVGIPYFFESLYNLFMLNVQSDVTLQNKLADHLSGLKKIHDNDIVRVFKEFLGGEMRFFLTGSAPCKVFIIDFYHKMGVPLYEGYGMSEISGMLALNYPGSYRLGSVGKVFPNKEIMFDENEQILVRGKYIKNIRYFNTTKSINDQTFLAEGWIATGDIGYLDQDGYLFITGRIKDLLILSNGKKIHPGPVELRINTHDFIDNCVVVGNDRPYLTVLIVAKNKEIDKDAIHHLLREINDHLPKDERVGNFNLLAEPFSTENGTLLPSFKLNRTLIHQKFTEEIDSMYLTNPY</sequence>
<dbReference type="PANTHER" id="PTHR43272:SF33">
    <property type="entry name" value="AMP-BINDING DOMAIN-CONTAINING PROTEIN-RELATED"/>
    <property type="match status" value="1"/>
</dbReference>
<keyword evidence="5" id="KW-1185">Reference proteome</keyword>
<dbReference type="Pfam" id="PF23562">
    <property type="entry name" value="AMP-binding_C_3"/>
    <property type="match status" value="1"/>
</dbReference>
<dbReference type="OrthoDB" id="9803968at2"/>
<dbReference type="RefSeq" id="WP_131028375.1">
    <property type="nucleotide sequence ID" value="NZ_SIXF01000002.1"/>
</dbReference>
<dbReference type="GO" id="GO:0005524">
    <property type="term" value="F:ATP binding"/>
    <property type="evidence" value="ECO:0007669"/>
    <property type="project" value="UniProtKB-KW"/>
</dbReference>
<dbReference type="GO" id="GO:0016020">
    <property type="term" value="C:membrane"/>
    <property type="evidence" value="ECO:0007669"/>
    <property type="project" value="TreeGrafter"/>
</dbReference>
<organism evidence="4 5">
    <name type="scientific">Pedobacter kyonggii</name>
    <dbReference type="NCBI Taxonomy" id="1926871"/>
    <lineage>
        <taxon>Bacteria</taxon>
        <taxon>Pseudomonadati</taxon>
        <taxon>Bacteroidota</taxon>
        <taxon>Sphingobacteriia</taxon>
        <taxon>Sphingobacteriales</taxon>
        <taxon>Sphingobacteriaceae</taxon>
        <taxon>Pedobacter</taxon>
    </lineage>
</organism>
<dbReference type="InterPro" id="IPR042099">
    <property type="entry name" value="ANL_N_sf"/>
</dbReference>
<dbReference type="AlphaFoldDB" id="A0A4Q9HGQ2"/>
<gene>
    <name evidence="4" type="ORF">EYS08_03000</name>
</gene>
<dbReference type="EMBL" id="SIXF01000002">
    <property type="protein sequence ID" value="TBO44295.1"/>
    <property type="molecule type" value="Genomic_DNA"/>
</dbReference>
<keyword evidence="2" id="KW-0067">ATP-binding</keyword>
<evidence type="ECO:0000256" key="1">
    <source>
        <dbReference type="ARBA" id="ARBA00022741"/>
    </source>
</evidence>
<evidence type="ECO:0000259" key="3">
    <source>
        <dbReference type="Pfam" id="PF00501"/>
    </source>
</evidence>